<feature type="compositionally biased region" description="Acidic residues" evidence="7">
    <location>
        <begin position="202"/>
        <end position="211"/>
    </location>
</feature>
<gene>
    <name evidence="9" type="ORF">SAMN05878391_2292</name>
</gene>
<evidence type="ECO:0000256" key="5">
    <source>
        <dbReference type="ARBA" id="ARBA00023235"/>
    </source>
</evidence>
<evidence type="ECO:0000256" key="7">
    <source>
        <dbReference type="SAM" id="MobiDB-lite"/>
    </source>
</evidence>
<evidence type="ECO:0000256" key="1">
    <source>
        <dbReference type="ARBA" id="ARBA00000971"/>
    </source>
</evidence>
<feature type="region of interest" description="Disordered" evidence="7">
    <location>
        <begin position="175"/>
        <end position="228"/>
    </location>
</feature>
<dbReference type="GO" id="GO:0003755">
    <property type="term" value="F:peptidyl-prolyl cis-trans isomerase activity"/>
    <property type="evidence" value="ECO:0007669"/>
    <property type="project" value="UniProtKB-KW"/>
</dbReference>
<proteinExistence type="predicted"/>
<dbReference type="SUPFAM" id="SSF109998">
    <property type="entry name" value="Triger factor/SurA peptide-binding domain-like"/>
    <property type="match status" value="1"/>
</dbReference>
<evidence type="ECO:0000256" key="4">
    <source>
        <dbReference type="ARBA" id="ARBA00023110"/>
    </source>
</evidence>
<keyword evidence="10" id="KW-1185">Reference proteome</keyword>
<protein>
    <recommendedName>
        <fullName evidence="2">peptidylprolyl isomerase</fullName>
        <ecNumber evidence="2">5.2.1.8</ecNumber>
    </recommendedName>
</protein>
<feature type="compositionally biased region" description="Acidic residues" evidence="7">
    <location>
        <begin position="23"/>
        <end position="33"/>
    </location>
</feature>
<feature type="compositionally biased region" description="Acidic residues" evidence="7">
    <location>
        <begin position="177"/>
        <end position="193"/>
    </location>
</feature>
<feature type="chain" id="PRO_5038895688" description="peptidylprolyl isomerase" evidence="8">
    <location>
        <begin position="19"/>
        <end position="248"/>
    </location>
</feature>
<dbReference type="EC" id="5.2.1.8" evidence="2"/>
<dbReference type="EMBL" id="OBQF01000006">
    <property type="protein sequence ID" value="SOC44331.1"/>
    <property type="molecule type" value="Genomic_DNA"/>
</dbReference>
<dbReference type="Proteomes" id="UP000219412">
    <property type="component" value="Unassembled WGS sequence"/>
</dbReference>
<dbReference type="AlphaFoldDB" id="A0A285UVP9"/>
<dbReference type="PANTHER" id="PTHR47245:SF1">
    <property type="entry name" value="FOLDASE PROTEIN PRSA"/>
    <property type="match status" value="1"/>
</dbReference>
<dbReference type="RefSeq" id="WP_097042223.1">
    <property type="nucleotide sequence ID" value="NZ_OBQF01000006.1"/>
</dbReference>
<evidence type="ECO:0000256" key="6">
    <source>
        <dbReference type="SAM" id="Coils"/>
    </source>
</evidence>
<evidence type="ECO:0000313" key="9">
    <source>
        <dbReference type="EMBL" id="SOC44331.1"/>
    </source>
</evidence>
<feature type="signal peptide" evidence="8">
    <location>
        <begin position="1"/>
        <end position="18"/>
    </location>
</feature>
<reference evidence="10" key="1">
    <citation type="submission" date="2017-08" db="EMBL/GenBank/DDBJ databases">
        <authorList>
            <person name="Varghese N."/>
            <person name="Submissions S."/>
        </authorList>
    </citation>
    <scope>NUCLEOTIDE SEQUENCE [LARGE SCALE GENOMIC DNA]</scope>
    <source>
        <strain evidence="10">DSM 23173</strain>
    </source>
</reference>
<keyword evidence="4" id="KW-0697">Rotamase</keyword>
<name>A0A285UVP9_9STAP</name>
<dbReference type="InterPro" id="IPR027304">
    <property type="entry name" value="Trigger_fact/SurA_dom_sf"/>
</dbReference>
<keyword evidence="5 9" id="KW-0413">Isomerase</keyword>
<dbReference type="PROSITE" id="PS51257">
    <property type="entry name" value="PROKAR_LIPOPROTEIN"/>
    <property type="match status" value="1"/>
</dbReference>
<comment type="catalytic activity">
    <reaction evidence="1">
        <text>[protein]-peptidylproline (omega=180) = [protein]-peptidylproline (omega=0)</text>
        <dbReference type="Rhea" id="RHEA:16237"/>
        <dbReference type="Rhea" id="RHEA-COMP:10747"/>
        <dbReference type="Rhea" id="RHEA-COMP:10748"/>
        <dbReference type="ChEBI" id="CHEBI:83833"/>
        <dbReference type="ChEBI" id="CHEBI:83834"/>
        <dbReference type="EC" id="5.2.1.8"/>
    </reaction>
</comment>
<evidence type="ECO:0000313" key="10">
    <source>
        <dbReference type="Proteomes" id="UP000219412"/>
    </source>
</evidence>
<evidence type="ECO:0000256" key="8">
    <source>
        <dbReference type="SAM" id="SignalP"/>
    </source>
</evidence>
<keyword evidence="6" id="KW-0175">Coiled coil</keyword>
<organism evidence="9 10">
    <name type="scientific">Salinicoccus kekensis</name>
    <dbReference type="NCBI Taxonomy" id="714307"/>
    <lineage>
        <taxon>Bacteria</taxon>
        <taxon>Bacillati</taxon>
        <taxon>Bacillota</taxon>
        <taxon>Bacilli</taxon>
        <taxon>Bacillales</taxon>
        <taxon>Staphylococcaceae</taxon>
        <taxon>Salinicoccus</taxon>
    </lineage>
</organism>
<dbReference type="PANTHER" id="PTHR47245">
    <property type="entry name" value="PEPTIDYLPROLYL ISOMERASE"/>
    <property type="match status" value="1"/>
</dbReference>
<evidence type="ECO:0000256" key="2">
    <source>
        <dbReference type="ARBA" id="ARBA00013194"/>
    </source>
</evidence>
<evidence type="ECO:0000256" key="3">
    <source>
        <dbReference type="ARBA" id="ARBA00022729"/>
    </source>
</evidence>
<keyword evidence="3 8" id="KW-0732">Signal</keyword>
<feature type="region of interest" description="Disordered" evidence="7">
    <location>
        <begin position="23"/>
        <end position="53"/>
    </location>
</feature>
<dbReference type="Pfam" id="PF13624">
    <property type="entry name" value="SurA_N_3"/>
    <property type="match status" value="1"/>
</dbReference>
<accession>A0A285UVP9</accession>
<dbReference type="Gene3D" id="1.10.4030.10">
    <property type="entry name" value="Porin chaperone SurA, peptide-binding domain"/>
    <property type="match status" value="1"/>
</dbReference>
<dbReference type="OrthoDB" id="4775280at2"/>
<feature type="coiled-coil region" evidence="6">
    <location>
        <begin position="113"/>
        <end position="140"/>
    </location>
</feature>
<dbReference type="InterPro" id="IPR050245">
    <property type="entry name" value="PrsA_foldase"/>
</dbReference>
<sequence length="248" mass="27709">MKKWLMMITAAATMTLVAACGDDNAEEAQEETAEEGHAGGEAEEMPEPDLEDVPDVVAEVEGEEITKDEFEQVYTAQFQQAAMMQQMTGEEIDEDALKEQVAEGLVSEKLLAMEADNRDMEASEEDVDQLLSQLTEMNGMESEDEFISAMEEGGMSEEELRNELANQVKVQQLISEESGDTEPTEEEMQEVYDEQIAAREDAGEDSETPEFEDVKPQIEQQLSREKEVQAAQDLADELREEADVTIHI</sequence>
<feature type="compositionally biased region" description="Acidic residues" evidence="7">
    <location>
        <begin position="41"/>
        <end position="53"/>
    </location>
</feature>
<feature type="compositionally biased region" description="Basic and acidic residues" evidence="7">
    <location>
        <begin position="212"/>
        <end position="228"/>
    </location>
</feature>